<dbReference type="AlphaFoldDB" id="A0A699WJ10"/>
<organism evidence="1">
    <name type="scientific">Tanacetum cinerariifolium</name>
    <name type="common">Dalmatian daisy</name>
    <name type="synonym">Chrysanthemum cinerariifolium</name>
    <dbReference type="NCBI Taxonomy" id="118510"/>
    <lineage>
        <taxon>Eukaryota</taxon>
        <taxon>Viridiplantae</taxon>
        <taxon>Streptophyta</taxon>
        <taxon>Embryophyta</taxon>
        <taxon>Tracheophyta</taxon>
        <taxon>Spermatophyta</taxon>
        <taxon>Magnoliopsida</taxon>
        <taxon>eudicotyledons</taxon>
        <taxon>Gunneridae</taxon>
        <taxon>Pentapetalae</taxon>
        <taxon>asterids</taxon>
        <taxon>campanulids</taxon>
        <taxon>Asterales</taxon>
        <taxon>Asteraceae</taxon>
        <taxon>Asteroideae</taxon>
        <taxon>Anthemideae</taxon>
        <taxon>Anthemidinae</taxon>
        <taxon>Tanacetum</taxon>
    </lineage>
</organism>
<reference evidence="1" key="1">
    <citation type="journal article" date="2019" name="Sci. Rep.">
        <title>Draft genome of Tanacetum cinerariifolium, the natural source of mosquito coil.</title>
        <authorList>
            <person name="Yamashiro T."/>
            <person name="Shiraishi A."/>
            <person name="Satake H."/>
            <person name="Nakayama K."/>
        </authorList>
    </citation>
    <scope>NUCLEOTIDE SEQUENCE</scope>
</reference>
<accession>A0A699WJ10</accession>
<gene>
    <name evidence="1" type="ORF">Tci_919002</name>
</gene>
<evidence type="ECO:0000313" key="1">
    <source>
        <dbReference type="EMBL" id="GFD47033.1"/>
    </source>
</evidence>
<protein>
    <submittedName>
        <fullName evidence="1">Zinc finger, CCHC-type, retrotransposon Gag domain protein</fullName>
    </submittedName>
</protein>
<proteinExistence type="predicted"/>
<name>A0A699WJ10_TANCI</name>
<dbReference type="EMBL" id="BKCJ011689880">
    <property type="protein sequence ID" value="GFD47033.1"/>
    <property type="molecule type" value="Genomic_DNA"/>
</dbReference>
<comment type="caution">
    <text evidence="1">The sequence shown here is derived from an EMBL/GenBank/DDBJ whole genome shotgun (WGS) entry which is preliminary data.</text>
</comment>
<feature type="non-terminal residue" evidence="1">
    <location>
        <position position="1"/>
    </location>
</feature>
<sequence>QTLLPQIREEIREEFRTGSGSSNAGRNPSPVTIHTWLERFNKQKPHSFEKAIAPVGHGDMGRLQEVVLSLVFPSNEAGALEEGVSFHSSDKY</sequence>